<dbReference type="EMBL" id="JAVRJZ010000003">
    <property type="protein sequence ID" value="KAK2724967.1"/>
    <property type="molecule type" value="Genomic_DNA"/>
</dbReference>
<feature type="transmembrane region" description="Helical" evidence="2">
    <location>
        <begin position="26"/>
        <end position="51"/>
    </location>
</feature>
<comment type="caution">
    <text evidence="3">The sequence shown here is derived from an EMBL/GenBank/DDBJ whole genome shotgun (WGS) entry which is preliminary data.</text>
</comment>
<dbReference type="AlphaFoldDB" id="A0AA88IQP4"/>
<dbReference type="Proteomes" id="UP001187531">
    <property type="component" value="Unassembled WGS sequence"/>
</dbReference>
<keyword evidence="2" id="KW-0472">Membrane</keyword>
<keyword evidence="4" id="KW-1185">Reference proteome</keyword>
<feature type="region of interest" description="Disordered" evidence="1">
    <location>
        <begin position="104"/>
        <end position="142"/>
    </location>
</feature>
<proteinExistence type="predicted"/>
<feature type="compositionally biased region" description="Polar residues" evidence="1">
    <location>
        <begin position="163"/>
        <end position="175"/>
    </location>
</feature>
<organism evidence="3 4">
    <name type="scientific">Artemia franciscana</name>
    <name type="common">Brine shrimp</name>
    <name type="synonym">Artemia sanfranciscana</name>
    <dbReference type="NCBI Taxonomy" id="6661"/>
    <lineage>
        <taxon>Eukaryota</taxon>
        <taxon>Metazoa</taxon>
        <taxon>Ecdysozoa</taxon>
        <taxon>Arthropoda</taxon>
        <taxon>Crustacea</taxon>
        <taxon>Branchiopoda</taxon>
        <taxon>Anostraca</taxon>
        <taxon>Artemiidae</taxon>
        <taxon>Artemia</taxon>
    </lineage>
</organism>
<name>A0AA88IQP4_ARTSF</name>
<feature type="compositionally biased region" description="Polar residues" evidence="1">
    <location>
        <begin position="191"/>
        <end position="201"/>
    </location>
</feature>
<keyword evidence="2" id="KW-1133">Transmembrane helix</keyword>
<evidence type="ECO:0000256" key="2">
    <source>
        <dbReference type="SAM" id="Phobius"/>
    </source>
</evidence>
<evidence type="ECO:0000313" key="4">
    <source>
        <dbReference type="Proteomes" id="UP001187531"/>
    </source>
</evidence>
<feature type="region of interest" description="Disordered" evidence="1">
    <location>
        <begin position="163"/>
        <end position="236"/>
    </location>
</feature>
<gene>
    <name evidence="3" type="ORF">QYM36_001424</name>
</gene>
<accession>A0AA88IQP4</accession>
<keyword evidence="2" id="KW-0812">Transmembrane</keyword>
<evidence type="ECO:0000313" key="3">
    <source>
        <dbReference type="EMBL" id="KAK2724967.1"/>
    </source>
</evidence>
<evidence type="ECO:0000256" key="1">
    <source>
        <dbReference type="SAM" id="MobiDB-lite"/>
    </source>
</evidence>
<protein>
    <submittedName>
        <fullName evidence="3">Uncharacterized protein</fullName>
    </submittedName>
</protein>
<sequence>MSVVLNVTKSEEIIVQALRRFEPNPAYTLIFIIGLVAVLALSSVVFVYPYLNRSSPSEDESQSSGEAEDRVEIMEDHIPQRGLTTPRAYARDLGRIYVNSVSPRHARRSTCRNENNKSKSTSPFHPGYNSPVSCSTPESSKSSLKDVTNLLSLCGNIKSMTIVSPRESSSSQGSKENVLLDGITKRRRNESSAGPSPNTFESELHPSKKHETRQSTPIATFARPAERGWRESRKLKSRRRIDKHPYFVEKSKREEYKRVCARKYRETGPKAVTMFTSKGTQTPEVSDNEVLEWDYSFS</sequence>
<feature type="compositionally biased region" description="Basic and acidic residues" evidence="1">
    <location>
        <begin position="224"/>
        <end position="234"/>
    </location>
</feature>
<feature type="region of interest" description="Disordered" evidence="1">
    <location>
        <begin position="54"/>
        <end position="82"/>
    </location>
</feature>
<reference evidence="3" key="1">
    <citation type="submission" date="2023-07" db="EMBL/GenBank/DDBJ databases">
        <title>Chromosome-level genome assembly of Artemia franciscana.</title>
        <authorList>
            <person name="Jo E."/>
        </authorList>
    </citation>
    <scope>NUCLEOTIDE SEQUENCE</scope>
    <source>
        <tissue evidence="3">Whole body</tissue>
    </source>
</reference>
<feature type="compositionally biased region" description="Polar residues" evidence="1">
    <location>
        <begin position="130"/>
        <end position="142"/>
    </location>
</feature>
<feature type="compositionally biased region" description="Basic and acidic residues" evidence="1">
    <location>
        <begin position="67"/>
        <end position="79"/>
    </location>
</feature>